<dbReference type="InterPro" id="IPR036179">
    <property type="entry name" value="Ig-like_dom_sf"/>
</dbReference>
<name>A0A0R3WBS1_TAEAS</name>
<dbReference type="SUPFAM" id="SSF48726">
    <property type="entry name" value="Immunoglobulin"/>
    <property type="match status" value="1"/>
</dbReference>
<dbReference type="PROSITE" id="PS50835">
    <property type="entry name" value="IG_LIKE"/>
    <property type="match status" value="1"/>
</dbReference>
<dbReference type="InterPro" id="IPR007110">
    <property type="entry name" value="Ig-like_dom"/>
</dbReference>
<proteinExistence type="predicted"/>
<dbReference type="InterPro" id="IPR013783">
    <property type="entry name" value="Ig-like_fold"/>
</dbReference>
<organism evidence="2">
    <name type="scientific">Taenia asiatica</name>
    <name type="common">Asian tapeworm</name>
    <dbReference type="NCBI Taxonomy" id="60517"/>
    <lineage>
        <taxon>Eukaryota</taxon>
        <taxon>Metazoa</taxon>
        <taxon>Spiralia</taxon>
        <taxon>Lophotrochozoa</taxon>
        <taxon>Platyhelminthes</taxon>
        <taxon>Cestoda</taxon>
        <taxon>Eucestoda</taxon>
        <taxon>Cyclophyllidea</taxon>
        <taxon>Taeniidae</taxon>
        <taxon>Taenia</taxon>
    </lineage>
</organism>
<evidence type="ECO:0000259" key="1">
    <source>
        <dbReference type="PROSITE" id="PS50835"/>
    </source>
</evidence>
<reference evidence="2" key="1">
    <citation type="submission" date="2017-02" db="UniProtKB">
        <authorList>
            <consortium name="WormBaseParasite"/>
        </authorList>
    </citation>
    <scope>IDENTIFICATION</scope>
</reference>
<dbReference type="AlphaFoldDB" id="A0A0R3WBS1"/>
<feature type="domain" description="Ig-like" evidence="1">
    <location>
        <begin position="1"/>
        <end position="100"/>
    </location>
</feature>
<accession>A0A0R3WBS1</accession>
<dbReference type="Gene3D" id="2.60.40.10">
    <property type="entry name" value="Immunoglobulins"/>
    <property type="match status" value="1"/>
</dbReference>
<protein>
    <submittedName>
        <fullName evidence="2">Ig-like domain-containing protein</fullName>
    </submittedName>
</protein>
<evidence type="ECO:0000313" key="2">
    <source>
        <dbReference type="WBParaSite" id="TASK_0000810301-mRNA-1"/>
    </source>
</evidence>
<dbReference type="STRING" id="60517.A0A0R3WBS1"/>
<sequence>LTVDFGTNVYQACQPAIRPDFINWYVNDRLVGGCLLQSASITSKISDPRYKIYMSQEDEEGRIPVCYLVVQRLEEKDSGVWTCKSSHPDSNIYEVSAKVLVHGEYNITVNADIALDWRSHLRLLTCHADIVRKSNLLRCFQLSHCTECNTQLAICSLELSENLANVIHFNCNDESHYC</sequence>
<dbReference type="WBParaSite" id="TASK_0000810301-mRNA-1">
    <property type="protein sequence ID" value="TASK_0000810301-mRNA-1"/>
    <property type="gene ID" value="TASK_0000810301"/>
</dbReference>